<dbReference type="PANTHER" id="PTHR32026:SF10">
    <property type="entry name" value="METHYLTRANSFERASE-LIKE PROTEIN 24-RELATED"/>
    <property type="match status" value="1"/>
</dbReference>
<dbReference type="GO" id="GO:0008168">
    <property type="term" value="F:methyltransferase activity"/>
    <property type="evidence" value="ECO:0007669"/>
    <property type="project" value="UniProtKB-KW"/>
</dbReference>
<evidence type="ECO:0000256" key="1">
    <source>
        <dbReference type="SAM" id="Phobius"/>
    </source>
</evidence>
<proteinExistence type="predicted"/>
<feature type="transmembrane region" description="Helical" evidence="1">
    <location>
        <begin position="27"/>
        <end position="46"/>
    </location>
</feature>
<dbReference type="EMBL" id="JAGRRH010000006">
    <property type="protein sequence ID" value="KAG7368401.1"/>
    <property type="molecule type" value="Genomic_DNA"/>
</dbReference>
<protein>
    <submittedName>
        <fullName evidence="3">Methyltransferase FkbM domain containing protein</fullName>
    </submittedName>
</protein>
<dbReference type="InterPro" id="IPR006342">
    <property type="entry name" value="FkbM_mtfrase"/>
</dbReference>
<dbReference type="Pfam" id="PF05050">
    <property type="entry name" value="Methyltransf_21"/>
    <property type="match status" value="1"/>
</dbReference>
<reference evidence="3" key="1">
    <citation type="journal article" date="2021" name="Sci. Rep.">
        <title>Diploid genomic architecture of Nitzschia inconspicua, an elite biomass production diatom.</title>
        <authorList>
            <person name="Oliver A."/>
            <person name="Podell S."/>
            <person name="Pinowska A."/>
            <person name="Traller J.C."/>
            <person name="Smith S.R."/>
            <person name="McClure R."/>
            <person name="Beliaev A."/>
            <person name="Bohutskyi P."/>
            <person name="Hill E.A."/>
            <person name="Rabines A."/>
            <person name="Zheng H."/>
            <person name="Allen L.Z."/>
            <person name="Kuo A."/>
            <person name="Grigoriev I.V."/>
            <person name="Allen A.E."/>
            <person name="Hazlebeck D."/>
            <person name="Allen E.E."/>
        </authorList>
    </citation>
    <scope>NUCLEOTIDE SEQUENCE</scope>
    <source>
        <strain evidence="3">Hildebrandi</strain>
    </source>
</reference>
<dbReference type="PANTHER" id="PTHR32026">
    <property type="entry name" value="METHYLTRANSFERASE-LIKE PROTEIN 24"/>
    <property type="match status" value="1"/>
</dbReference>
<dbReference type="InterPro" id="IPR026913">
    <property type="entry name" value="METTL24"/>
</dbReference>
<keyword evidence="1" id="KW-0472">Membrane</keyword>
<evidence type="ECO:0000313" key="3">
    <source>
        <dbReference type="EMBL" id="KAG7368401.1"/>
    </source>
</evidence>
<organism evidence="3 4">
    <name type="scientific">Nitzschia inconspicua</name>
    <dbReference type="NCBI Taxonomy" id="303405"/>
    <lineage>
        <taxon>Eukaryota</taxon>
        <taxon>Sar</taxon>
        <taxon>Stramenopiles</taxon>
        <taxon>Ochrophyta</taxon>
        <taxon>Bacillariophyta</taxon>
        <taxon>Bacillariophyceae</taxon>
        <taxon>Bacillariophycidae</taxon>
        <taxon>Bacillariales</taxon>
        <taxon>Bacillariaceae</taxon>
        <taxon>Nitzschia</taxon>
    </lineage>
</organism>
<comment type="caution">
    <text evidence="3">The sequence shown here is derived from an EMBL/GenBank/DDBJ whole genome shotgun (WGS) entry which is preliminary data.</text>
</comment>
<keyword evidence="1" id="KW-1133">Transmembrane helix</keyword>
<evidence type="ECO:0000313" key="4">
    <source>
        <dbReference type="Proteomes" id="UP000693970"/>
    </source>
</evidence>
<keyword evidence="4" id="KW-1185">Reference proteome</keyword>
<accession>A0A9K3LXF7</accession>
<dbReference type="AlphaFoldDB" id="A0A9K3LXF7"/>
<keyword evidence="3" id="KW-0489">Methyltransferase</keyword>
<evidence type="ECO:0000259" key="2">
    <source>
        <dbReference type="Pfam" id="PF05050"/>
    </source>
</evidence>
<name>A0A9K3LXF7_9STRA</name>
<dbReference type="OrthoDB" id="40735at2759"/>
<sequence length="416" mass="46899">MALVTTGGNSALNWRGSALMKKRPSNVMLILVILTTIFYMPIWIGVTMNGGFSGSGGMELGIPPLERFVAQSRDTSSSRRIQASGGPNPNAKINELQDRIRYLETKLNAYLAFTSDPFLSNKFPAKCNNEKSIKDLACVGNEHCALDNQVICLDNFPNIDKSVLSSLRRVGEHDTVPQKNQECIVYDFGIRESPEYGLAFAKAPFDCTVVGFDPSPISLDWWKNNHRSIRKDHPKYDFIGVGAGGVDGPLQLHEYDWGQVSILEYPKRVIDPTNCTTSGACRYKFYNQKSFTIPVKTLKTIMTDLGHQHITLLKLDVEGSEYTFLEKMIDDLSCRNVDQLTLEWHHYDYDSRYGVTSNPQINVLVALLKDRCGLEQYAVHPSGGWPSNQKLYAEMGFQLYYTLSSFKRTQWTFLNA</sequence>
<feature type="domain" description="Methyltransferase FkbM" evidence="2">
    <location>
        <begin position="207"/>
        <end position="350"/>
    </location>
</feature>
<gene>
    <name evidence="3" type="ORF">IV203_031144</name>
</gene>
<dbReference type="Proteomes" id="UP000693970">
    <property type="component" value="Unassembled WGS sequence"/>
</dbReference>
<keyword evidence="1" id="KW-0812">Transmembrane</keyword>
<keyword evidence="3" id="KW-0808">Transferase</keyword>
<dbReference type="GO" id="GO:0032259">
    <property type="term" value="P:methylation"/>
    <property type="evidence" value="ECO:0007669"/>
    <property type="project" value="UniProtKB-KW"/>
</dbReference>
<reference evidence="3" key="2">
    <citation type="submission" date="2021-04" db="EMBL/GenBank/DDBJ databases">
        <authorList>
            <person name="Podell S."/>
        </authorList>
    </citation>
    <scope>NUCLEOTIDE SEQUENCE</scope>
    <source>
        <strain evidence="3">Hildebrandi</strain>
    </source>
</reference>